<dbReference type="Proteomes" id="UP000234767">
    <property type="component" value="Unassembled WGS sequence"/>
</dbReference>
<proteinExistence type="predicted"/>
<name>A0A2I1XEL2_NEISI</name>
<gene>
    <name evidence="2" type="ORF">CYK00_00090</name>
</gene>
<evidence type="ECO:0000313" key="2">
    <source>
        <dbReference type="EMBL" id="PLA41047.1"/>
    </source>
</evidence>
<protein>
    <submittedName>
        <fullName evidence="2">Uncharacterized protein</fullName>
    </submittedName>
</protein>
<feature type="region of interest" description="Disordered" evidence="1">
    <location>
        <begin position="39"/>
        <end position="60"/>
    </location>
</feature>
<reference evidence="2 3" key="1">
    <citation type="submission" date="2017-12" db="EMBL/GenBank/DDBJ databases">
        <title>Phylogenetic diversity of female urinary microbiome.</title>
        <authorList>
            <person name="Thomas-White K."/>
            <person name="Wolfe A.J."/>
        </authorList>
    </citation>
    <scope>NUCLEOTIDE SEQUENCE [LARGE SCALE GENOMIC DNA]</scope>
    <source>
        <strain evidence="2 3">UMB0321</strain>
    </source>
</reference>
<sequence length="60" mass="6860">MFRLSCIYILRPLQKSPSSGKTQTQVFGYFHAKYPLNPPRIPDNQASGPPFRRQQAHLAC</sequence>
<evidence type="ECO:0000256" key="1">
    <source>
        <dbReference type="SAM" id="MobiDB-lite"/>
    </source>
</evidence>
<evidence type="ECO:0000313" key="3">
    <source>
        <dbReference type="Proteomes" id="UP000234767"/>
    </source>
</evidence>
<dbReference type="EMBL" id="PKJO01000001">
    <property type="protein sequence ID" value="PLA41047.1"/>
    <property type="molecule type" value="Genomic_DNA"/>
</dbReference>
<accession>A0A2I1XEL2</accession>
<comment type="caution">
    <text evidence="2">The sequence shown here is derived from an EMBL/GenBank/DDBJ whole genome shotgun (WGS) entry which is preliminary data.</text>
</comment>
<dbReference type="AlphaFoldDB" id="A0A2I1XEL2"/>
<organism evidence="2 3">
    <name type="scientific">Neisseria sicca</name>
    <dbReference type="NCBI Taxonomy" id="490"/>
    <lineage>
        <taxon>Bacteria</taxon>
        <taxon>Pseudomonadati</taxon>
        <taxon>Pseudomonadota</taxon>
        <taxon>Betaproteobacteria</taxon>
        <taxon>Neisseriales</taxon>
        <taxon>Neisseriaceae</taxon>
        <taxon>Neisseria</taxon>
    </lineage>
</organism>